<dbReference type="InterPro" id="IPR029151">
    <property type="entry name" value="Sensor-like_sf"/>
</dbReference>
<evidence type="ECO:0000256" key="1">
    <source>
        <dbReference type="ARBA" id="ARBA00023224"/>
    </source>
</evidence>
<evidence type="ECO:0000313" key="4">
    <source>
        <dbReference type="EMBL" id="GBF33716.1"/>
    </source>
</evidence>
<organism evidence="4 5">
    <name type="scientific">Desulfocucumis palustris</name>
    <dbReference type="NCBI Taxonomy" id="1898651"/>
    <lineage>
        <taxon>Bacteria</taxon>
        <taxon>Bacillati</taxon>
        <taxon>Bacillota</taxon>
        <taxon>Clostridia</taxon>
        <taxon>Eubacteriales</taxon>
        <taxon>Desulfocucumaceae</taxon>
        <taxon>Desulfocucumis</taxon>
    </lineage>
</organism>
<dbReference type="Pfam" id="PF00015">
    <property type="entry name" value="MCPsignal"/>
    <property type="match status" value="1"/>
</dbReference>
<name>A0A2L2XHK5_9FIRM</name>
<dbReference type="Gene3D" id="1.10.287.950">
    <property type="entry name" value="Methyl-accepting chemotaxis protein"/>
    <property type="match status" value="1"/>
</dbReference>
<protein>
    <submittedName>
        <fullName evidence="4">Methyl-accepting chemotaxis protein</fullName>
    </submittedName>
</protein>
<accession>A0A2L2XHK5</accession>
<dbReference type="PANTHER" id="PTHR32089">
    <property type="entry name" value="METHYL-ACCEPTING CHEMOTAXIS PROTEIN MCPB"/>
    <property type="match status" value="1"/>
</dbReference>
<dbReference type="SMART" id="SM00283">
    <property type="entry name" value="MA"/>
    <property type="match status" value="1"/>
</dbReference>
<comment type="caution">
    <text evidence="4">The sequence shown here is derived from an EMBL/GenBank/DDBJ whole genome shotgun (WGS) entry which is preliminary data.</text>
</comment>
<dbReference type="AlphaFoldDB" id="A0A2L2XHK5"/>
<dbReference type="SUPFAM" id="SSF103190">
    <property type="entry name" value="Sensory domain-like"/>
    <property type="match status" value="1"/>
</dbReference>
<evidence type="ECO:0000313" key="5">
    <source>
        <dbReference type="Proteomes" id="UP000239549"/>
    </source>
</evidence>
<dbReference type="SUPFAM" id="SSF58104">
    <property type="entry name" value="Methyl-accepting chemotaxis protein (MCP) signaling domain"/>
    <property type="match status" value="1"/>
</dbReference>
<keyword evidence="5" id="KW-1185">Reference proteome</keyword>
<dbReference type="PROSITE" id="PS50111">
    <property type="entry name" value="CHEMOTAXIS_TRANSDUC_2"/>
    <property type="match status" value="1"/>
</dbReference>
<reference evidence="5" key="1">
    <citation type="submission" date="2018-02" db="EMBL/GenBank/DDBJ databases">
        <title>Genome sequence of Desulfocucumis palustris strain NAW-5.</title>
        <authorList>
            <person name="Watanabe M."/>
            <person name="Kojima H."/>
            <person name="Fukui M."/>
        </authorList>
    </citation>
    <scope>NUCLEOTIDE SEQUENCE [LARGE SCALE GENOMIC DNA]</scope>
    <source>
        <strain evidence="5">NAW-5</strain>
    </source>
</reference>
<dbReference type="GO" id="GO:0016020">
    <property type="term" value="C:membrane"/>
    <property type="evidence" value="ECO:0007669"/>
    <property type="project" value="InterPro"/>
</dbReference>
<dbReference type="InterPro" id="IPR004089">
    <property type="entry name" value="MCPsignal_dom"/>
</dbReference>
<dbReference type="Proteomes" id="UP000239549">
    <property type="component" value="Unassembled WGS sequence"/>
</dbReference>
<dbReference type="EMBL" id="BFAV01000119">
    <property type="protein sequence ID" value="GBF33716.1"/>
    <property type="molecule type" value="Genomic_DNA"/>
</dbReference>
<proteinExistence type="predicted"/>
<keyword evidence="1 2" id="KW-0807">Transducer</keyword>
<evidence type="ECO:0000256" key="2">
    <source>
        <dbReference type="PROSITE-ProRule" id="PRU00284"/>
    </source>
</evidence>
<dbReference type="OrthoDB" id="3192at2"/>
<dbReference type="RefSeq" id="WP_104372073.1">
    <property type="nucleotide sequence ID" value="NZ_BFAV01000119.1"/>
</dbReference>
<dbReference type="GO" id="GO:0007165">
    <property type="term" value="P:signal transduction"/>
    <property type="evidence" value="ECO:0007669"/>
    <property type="project" value="UniProtKB-KW"/>
</dbReference>
<gene>
    <name evidence="4" type="ORF">DCCM_2822</name>
</gene>
<dbReference type="PANTHER" id="PTHR32089:SF112">
    <property type="entry name" value="LYSOZYME-LIKE PROTEIN-RELATED"/>
    <property type="match status" value="1"/>
</dbReference>
<evidence type="ECO:0000259" key="3">
    <source>
        <dbReference type="PROSITE" id="PS50111"/>
    </source>
</evidence>
<feature type="domain" description="Methyl-accepting transducer" evidence="3">
    <location>
        <begin position="130"/>
        <end position="277"/>
    </location>
</feature>
<sequence length="277" mass="29686">MSEHDWDDYIVMAKAIKTLLGSEAAVALSDHSQFLFYEPGAELDHKSRAGAPVKAGTTTEQVLKSGERITTKIPEEKSQYGVGYMAMIAPIIDMKGEVIGTLGVFEPTSTYDILQKDSEKLEDALVVISETVSNLSAGSQQLAATATSLSGQANNINENVKKTDALLKLIKDIASQTHLLGLNAAIEAARAGDQGRGFNVVAEEIRKLAHKTAGSVKEITDTISLITSSISEQSEQIYQIAAVSEEQSASVEEISASVSEILHMSKTLSILAEKIYN</sequence>